<dbReference type="InParanoid" id="A0A316W1K4"/>
<feature type="transmembrane region" description="Helical" evidence="2">
    <location>
        <begin position="265"/>
        <end position="285"/>
    </location>
</feature>
<feature type="transmembrane region" description="Helical" evidence="2">
    <location>
        <begin position="228"/>
        <end position="245"/>
    </location>
</feature>
<feature type="compositionally biased region" description="Basic and acidic residues" evidence="1">
    <location>
        <begin position="106"/>
        <end position="116"/>
    </location>
</feature>
<feature type="region of interest" description="Disordered" evidence="1">
    <location>
        <begin position="92"/>
        <end position="133"/>
    </location>
</feature>
<keyword evidence="4" id="KW-1185">Reference proteome</keyword>
<dbReference type="EMBL" id="KZ819379">
    <property type="protein sequence ID" value="PWN42441.1"/>
    <property type="molecule type" value="Genomic_DNA"/>
</dbReference>
<dbReference type="OrthoDB" id="191995at2759"/>
<gene>
    <name evidence="3" type="ORF">IE81DRAFT_323406</name>
</gene>
<feature type="transmembrane region" description="Helical" evidence="2">
    <location>
        <begin position="297"/>
        <end position="313"/>
    </location>
</feature>
<dbReference type="PANTHER" id="PTHR36840:SF1">
    <property type="entry name" value="BLL5714 PROTEIN"/>
    <property type="match status" value="1"/>
</dbReference>
<feature type="compositionally biased region" description="Low complexity" evidence="1">
    <location>
        <begin position="651"/>
        <end position="661"/>
    </location>
</feature>
<dbReference type="PANTHER" id="PTHR36840">
    <property type="entry name" value="BLL5714 PROTEIN"/>
    <property type="match status" value="1"/>
</dbReference>
<dbReference type="Pfam" id="PF06772">
    <property type="entry name" value="LtrA"/>
    <property type="match status" value="1"/>
</dbReference>
<keyword evidence="2" id="KW-1133">Transmembrane helix</keyword>
<name>A0A316W1K4_9BASI</name>
<feature type="region of interest" description="Disordered" evidence="1">
    <location>
        <begin position="628"/>
        <end position="661"/>
    </location>
</feature>
<sequence>MCLYSVKISQAIKDTVCSIVKLRYNFDLQSWIPSTTFQHIIGKTTTEQVEMEGSSKLHEEPTTVSKTAPSPQEGHGHAHHLKWGEVVTSGFAPPSAGEDDDSDLDDPCHSTKDGAERRRKMTRDRSREQVDAEARRLHSQRRYLFRKPRPLQYFRGNVLVRSNEERGSGRLELFFDLVFVGIIAVLAQSAVREPTGASFVRYLLTYTAAYTIWNWMREMFDSFYKDDFSQRVLVVFVMACLTLYGNNAIHAQEMLSEGSGRAVAVAAYLLAELGLFSTWLLYSFYIKAYRVQIRAHALVWICTSAIWIGSIFVDVRAAIAMVTVALVVEWNAWQFCYSPSFKRLFKLRYSSAIAIEHEIDRFSDFYTIVLGEFCYSLFDGNPTGPGFHEAAGRAILCLLIAWAFQLFYMNGGSSKKITHPLRHGMHRALLFFNLHLPIVSALTLCGDAMADLIHESAVKSGVRWIACESYAVGMLGLWCLATLEVERDAPGELWFPKWARLTPRLVSSIVAALLPLTRQKLEEEVEDTAEAVLVAIKRAAAEGAEGVLTNAEGSEPQVGFGHGPDITTTKLLGILTALSLFTLLWETITSLDGPNAPDESASDDLLERAKTVSGYKHALRTPAWRGFPRLAEPGSGTFDHSHQRSHPSSIAPTAVAPTATT</sequence>
<reference evidence="3 4" key="1">
    <citation type="journal article" date="2018" name="Mol. Biol. Evol.">
        <title>Broad Genomic Sampling Reveals a Smut Pathogenic Ancestry of the Fungal Clade Ustilaginomycotina.</title>
        <authorList>
            <person name="Kijpornyongpan T."/>
            <person name="Mondo S.J."/>
            <person name="Barry K."/>
            <person name="Sandor L."/>
            <person name="Lee J."/>
            <person name="Lipzen A."/>
            <person name="Pangilinan J."/>
            <person name="LaButti K."/>
            <person name="Hainaut M."/>
            <person name="Henrissat B."/>
            <person name="Grigoriev I.V."/>
            <person name="Spatafora J.W."/>
            <person name="Aime M.C."/>
        </authorList>
    </citation>
    <scope>NUCLEOTIDE SEQUENCE [LARGE SCALE GENOMIC DNA]</scope>
    <source>
        <strain evidence="3 4">MCA 4658</strain>
    </source>
</reference>
<proteinExistence type="predicted"/>
<feature type="region of interest" description="Disordered" evidence="1">
    <location>
        <begin position="50"/>
        <end position="78"/>
    </location>
</feature>
<protein>
    <submittedName>
        <fullName evidence="3">Uncharacterized protein</fullName>
    </submittedName>
</protein>
<evidence type="ECO:0000313" key="3">
    <source>
        <dbReference type="EMBL" id="PWN42441.1"/>
    </source>
</evidence>
<dbReference type="GeneID" id="37035809"/>
<feature type="transmembrane region" description="Helical" evidence="2">
    <location>
        <begin position="390"/>
        <end position="408"/>
    </location>
</feature>
<dbReference type="STRING" id="1522189.A0A316W1K4"/>
<keyword evidence="2" id="KW-0472">Membrane</keyword>
<keyword evidence="2" id="KW-0812">Transmembrane</keyword>
<evidence type="ECO:0000256" key="1">
    <source>
        <dbReference type="SAM" id="MobiDB-lite"/>
    </source>
</evidence>
<organism evidence="3 4">
    <name type="scientific">Ceraceosorus guamensis</name>
    <dbReference type="NCBI Taxonomy" id="1522189"/>
    <lineage>
        <taxon>Eukaryota</taxon>
        <taxon>Fungi</taxon>
        <taxon>Dikarya</taxon>
        <taxon>Basidiomycota</taxon>
        <taxon>Ustilaginomycotina</taxon>
        <taxon>Exobasidiomycetes</taxon>
        <taxon>Ceraceosorales</taxon>
        <taxon>Ceraceosoraceae</taxon>
        <taxon>Ceraceosorus</taxon>
    </lineage>
</organism>
<feature type="compositionally biased region" description="Basic and acidic residues" evidence="1">
    <location>
        <begin position="123"/>
        <end position="133"/>
    </location>
</feature>
<evidence type="ECO:0000256" key="2">
    <source>
        <dbReference type="SAM" id="Phobius"/>
    </source>
</evidence>
<accession>A0A316W1K4</accession>
<dbReference type="AlphaFoldDB" id="A0A316W1K4"/>
<dbReference type="Proteomes" id="UP000245783">
    <property type="component" value="Unassembled WGS sequence"/>
</dbReference>
<dbReference type="RefSeq" id="XP_025369601.1">
    <property type="nucleotide sequence ID" value="XM_025513939.1"/>
</dbReference>
<evidence type="ECO:0000313" key="4">
    <source>
        <dbReference type="Proteomes" id="UP000245783"/>
    </source>
</evidence>
<feature type="transmembrane region" description="Helical" evidence="2">
    <location>
        <begin position="429"/>
        <end position="450"/>
    </location>
</feature>
<dbReference type="InterPro" id="IPR010640">
    <property type="entry name" value="Low_temperature_requirement_A"/>
</dbReference>